<evidence type="ECO:0000256" key="4">
    <source>
        <dbReference type="ARBA" id="ARBA00023163"/>
    </source>
</evidence>
<evidence type="ECO:0000259" key="6">
    <source>
        <dbReference type="Pfam" id="PF04198"/>
    </source>
</evidence>
<dbReference type="Pfam" id="PF04545">
    <property type="entry name" value="Sigma70_r4"/>
    <property type="match status" value="1"/>
</dbReference>
<dbReference type="InterPro" id="IPR051054">
    <property type="entry name" value="SorC_transcr_regulators"/>
</dbReference>
<evidence type="ECO:0000256" key="1">
    <source>
        <dbReference type="ARBA" id="ARBA00010466"/>
    </source>
</evidence>
<dbReference type="Gene3D" id="3.40.50.1360">
    <property type="match status" value="1"/>
</dbReference>
<dbReference type="PANTHER" id="PTHR34294">
    <property type="entry name" value="TRANSCRIPTIONAL REGULATOR-RELATED"/>
    <property type="match status" value="1"/>
</dbReference>
<evidence type="ECO:0000313" key="8">
    <source>
        <dbReference type="EMBL" id="MEJ5945196.1"/>
    </source>
</evidence>
<evidence type="ECO:0000313" key="9">
    <source>
        <dbReference type="Proteomes" id="UP001387100"/>
    </source>
</evidence>
<reference evidence="8 9" key="1">
    <citation type="journal article" date="2017" name="Int. J. Syst. Evol. Microbiol.">
        <title>Pseudokineococcus basanitobsidens sp. nov., isolated from volcanic rock.</title>
        <authorList>
            <person name="Lee D.W."/>
            <person name="Park M.Y."/>
            <person name="Kim J.J."/>
            <person name="Kim B.S."/>
        </authorList>
    </citation>
    <scope>NUCLEOTIDE SEQUENCE [LARGE SCALE GENOMIC DNA]</scope>
    <source>
        <strain evidence="8 9">DSM 103726</strain>
    </source>
</reference>
<feature type="domain" description="Sugar-binding" evidence="6">
    <location>
        <begin position="84"/>
        <end position="328"/>
    </location>
</feature>
<keyword evidence="4" id="KW-0804">Transcription</keyword>
<sequence length="335" mass="35143">MSSDVDPAPAPLSPRDDGASSRFSPDLMYAAAQMYYLQDATQAQVSARLGTSRATVSRLLSEARRQGIVRIEVVPPATADDGDVAARLAAALGLRGVHLGSDSRGERGPDLGVTLGPVVARVLASTGLQPGDVLLVSSGRSTYEVSQAELPHLPGVRVAPTVGGTDQVDAWYQTNEATRRVAERLGATPLFLFAPALPGQGLYEELLDDPGTRRVLTAWDEARVAIVGVGAPPRTRTSLASFVDRGDPVLMGASGDVCNRFFDEEGRPVPFRGAERLVATTLEHLRRLERCIAVAVGSEKVPSLLAAARAGLITDLVTDPPTARALLAAAHASSG</sequence>
<keyword evidence="2" id="KW-0805">Transcription regulation</keyword>
<accession>A0ABU8RJM2</accession>
<dbReference type="InterPro" id="IPR007630">
    <property type="entry name" value="RNA_pol_sigma70_r4"/>
</dbReference>
<dbReference type="InterPro" id="IPR036388">
    <property type="entry name" value="WH-like_DNA-bd_sf"/>
</dbReference>
<name>A0ABU8RJM2_9ACTN</name>
<dbReference type="Gene3D" id="1.10.10.10">
    <property type="entry name" value="Winged helix-like DNA-binding domain superfamily/Winged helix DNA-binding domain"/>
    <property type="match status" value="1"/>
</dbReference>
<dbReference type="PANTHER" id="PTHR34294:SF1">
    <property type="entry name" value="TRANSCRIPTIONAL REGULATOR LSRR"/>
    <property type="match status" value="1"/>
</dbReference>
<dbReference type="RefSeq" id="WP_339574577.1">
    <property type="nucleotide sequence ID" value="NZ_JBBIAA010000006.1"/>
</dbReference>
<feature type="region of interest" description="Disordered" evidence="5">
    <location>
        <begin position="1"/>
        <end position="22"/>
    </location>
</feature>
<evidence type="ECO:0000256" key="2">
    <source>
        <dbReference type="ARBA" id="ARBA00023015"/>
    </source>
</evidence>
<evidence type="ECO:0000256" key="3">
    <source>
        <dbReference type="ARBA" id="ARBA00023125"/>
    </source>
</evidence>
<organism evidence="8 9">
    <name type="scientific">Pseudokineococcus basanitobsidens</name>
    <dbReference type="NCBI Taxonomy" id="1926649"/>
    <lineage>
        <taxon>Bacteria</taxon>
        <taxon>Bacillati</taxon>
        <taxon>Actinomycetota</taxon>
        <taxon>Actinomycetes</taxon>
        <taxon>Kineosporiales</taxon>
        <taxon>Kineosporiaceae</taxon>
        <taxon>Pseudokineococcus</taxon>
    </lineage>
</organism>
<dbReference type="SUPFAM" id="SSF100950">
    <property type="entry name" value="NagB/RpiA/CoA transferase-like"/>
    <property type="match status" value="1"/>
</dbReference>
<evidence type="ECO:0000259" key="7">
    <source>
        <dbReference type="Pfam" id="PF04545"/>
    </source>
</evidence>
<protein>
    <submittedName>
        <fullName evidence="8">Sugar-binding domain-containing protein</fullName>
    </submittedName>
</protein>
<dbReference type="InterPro" id="IPR037171">
    <property type="entry name" value="NagB/RpiA_transferase-like"/>
</dbReference>
<comment type="similarity">
    <text evidence="1">Belongs to the SorC transcriptional regulatory family.</text>
</comment>
<dbReference type="Proteomes" id="UP001387100">
    <property type="component" value="Unassembled WGS sequence"/>
</dbReference>
<keyword evidence="3" id="KW-0238">DNA-binding</keyword>
<evidence type="ECO:0000256" key="5">
    <source>
        <dbReference type="SAM" id="MobiDB-lite"/>
    </source>
</evidence>
<keyword evidence="9" id="KW-1185">Reference proteome</keyword>
<feature type="domain" description="RNA polymerase sigma-70 region 4" evidence="7">
    <location>
        <begin position="33"/>
        <end position="65"/>
    </location>
</feature>
<comment type="caution">
    <text evidence="8">The sequence shown here is derived from an EMBL/GenBank/DDBJ whole genome shotgun (WGS) entry which is preliminary data.</text>
</comment>
<proteinExistence type="inferred from homology"/>
<gene>
    <name evidence="8" type="ORF">WDZ17_07775</name>
</gene>
<dbReference type="InterPro" id="IPR007324">
    <property type="entry name" value="Sugar-bd_dom_put"/>
</dbReference>
<dbReference type="Pfam" id="PF04198">
    <property type="entry name" value="Sugar-bind"/>
    <property type="match status" value="1"/>
</dbReference>
<dbReference type="EMBL" id="JBBIAA010000006">
    <property type="protein sequence ID" value="MEJ5945196.1"/>
    <property type="molecule type" value="Genomic_DNA"/>
</dbReference>